<dbReference type="PROSITE" id="PS51257">
    <property type="entry name" value="PROKAR_LIPOPROTEIN"/>
    <property type="match status" value="1"/>
</dbReference>
<dbReference type="KEGG" id="hqi:H9L05_14765"/>
<dbReference type="Pfam" id="PF20329">
    <property type="entry name" value="DUF6624"/>
    <property type="match status" value="1"/>
</dbReference>
<dbReference type="InterPro" id="IPR046732">
    <property type="entry name" value="DUF6624"/>
</dbReference>
<protein>
    <submittedName>
        <fullName evidence="1">Uncharacterized protein</fullName>
    </submittedName>
</protein>
<sequence>MILRFYPLILGTLLLVGCDNTSTASDAVQSQMGSAGAIDSASARTYRLRLTQLGAADQQDRQEFMTTLRQYGPGSTQFATVRRQMEHQDSVRLREFLALEKRYGWPQKSQVGAEGVGYAYLLIQHSPEQIQVSYQSKIQASYERGELSGADYATYLDRMLGYQGKPQRYGTQYAIRVLSNGREESYLLPIEDLSQVDERRETVQLEPLLPQLVPGTLVFKPGMK</sequence>
<dbReference type="EMBL" id="CP060784">
    <property type="protein sequence ID" value="QNP51314.1"/>
    <property type="molecule type" value="Genomic_DNA"/>
</dbReference>
<proteinExistence type="predicted"/>
<keyword evidence="2" id="KW-1185">Reference proteome</keyword>
<accession>A0A7H0GSP8</accession>
<gene>
    <name evidence="1" type="ORF">H9L05_14765</name>
</gene>
<organism evidence="1 2">
    <name type="scientific">Hymenobacter qilianensis</name>
    <dbReference type="NCBI Taxonomy" id="1385715"/>
    <lineage>
        <taxon>Bacteria</taxon>
        <taxon>Pseudomonadati</taxon>
        <taxon>Bacteroidota</taxon>
        <taxon>Cytophagia</taxon>
        <taxon>Cytophagales</taxon>
        <taxon>Hymenobacteraceae</taxon>
        <taxon>Hymenobacter</taxon>
    </lineage>
</organism>
<evidence type="ECO:0000313" key="2">
    <source>
        <dbReference type="Proteomes" id="UP000516093"/>
    </source>
</evidence>
<reference evidence="1 2" key="1">
    <citation type="submission" date="2020-08" db="EMBL/GenBank/DDBJ databases">
        <title>Genome sequence of Hymenobacter qilianensis JCM 19763T.</title>
        <authorList>
            <person name="Hyun D.-W."/>
            <person name="Bae J.-W."/>
        </authorList>
    </citation>
    <scope>NUCLEOTIDE SEQUENCE [LARGE SCALE GENOMIC DNA]</scope>
    <source>
        <strain evidence="1 2">JCM 19763</strain>
    </source>
</reference>
<dbReference type="RefSeq" id="WP_187731603.1">
    <property type="nucleotide sequence ID" value="NZ_BMFN01000003.1"/>
</dbReference>
<dbReference type="Proteomes" id="UP000516093">
    <property type="component" value="Chromosome"/>
</dbReference>
<evidence type="ECO:0000313" key="1">
    <source>
        <dbReference type="EMBL" id="QNP51314.1"/>
    </source>
</evidence>
<name>A0A7H0GSP8_9BACT</name>
<dbReference type="AlphaFoldDB" id="A0A7H0GSP8"/>